<dbReference type="RefSeq" id="WP_129062042.1">
    <property type="nucleotide sequence ID" value="NZ_NXIE01000004.1"/>
</dbReference>
<dbReference type="EMBL" id="NXIE01000004">
    <property type="protein sequence ID" value="RXK12177.1"/>
    <property type="molecule type" value="Genomic_DNA"/>
</dbReference>
<protein>
    <recommendedName>
        <fullName evidence="3">Prepilin-type cleavage/methylation domain-containing protein</fullName>
    </recommendedName>
</protein>
<comment type="caution">
    <text evidence="1">The sequence shown here is derived from an EMBL/GenBank/DDBJ whole genome shotgun (WGS) entry which is preliminary data.</text>
</comment>
<proteinExistence type="predicted"/>
<dbReference type="Proteomes" id="UP000289718">
    <property type="component" value="Unassembled WGS sequence"/>
</dbReference>
<sequence length="131" mass="15328">MKKSFSLMEVIIATALLSTALLALIQSGNNSLNFIEKSEKTKKEKEYLQIALDTKPFSNRNENIYLDKEFSNLDDDLRLELKKIKIKVKEELLSKEDIKLDNFSFTLNKTKTEYLVDEKVKKNIYRIKISF</sequence>
<evidence type="ECO:0000313" key="2">
    <source>
        <dbReference type="Proteomes" id="UP000289718"/>
    </source>
</evidence>
<accession>A0A4Q1B108</accession>
<keyword evidence="2" id="KW-1185">Reference proteome</keyword>
<evidence type="ECO:0000313" key="1">
    <source>
        <dbReference type="EMBL" id="RXK12177.1"/>
    </source>
</evidence>
<organism evidence="1 2">
    <name type="scientific">Halarcobacter mediterraneus</name>
    <dbReference type="NCBI Taxonomy" id="2023153"/>
    <lineage>
        <taxon>Bacteria</taxon>
        <taxon>Pseudomonadati</taxon>
        <taxon>Campylobacterota</taxon>
        <taxon>Epsilonproteobacteria</taxon>
        <taxon>Campylobacterales</taxon>
        <taxon>Arcobacteraceae</taxon>
        <taxon>Halarcobacter</taxon>
    </lineage>
</organism>
<gene>
    <name evidence="1" type="ORF">CP965_10385</name>
</gene>
<name>A0A4Q1B108_9BACT</name>
<evidence type="ECO:0008006" key="3">
    <source>
        <dbReference type="Google" id="ProtNLM"/>
    </source>
</evidence>
<reference evidence="1 2" key="1">
    <citation type="submission" date="2017-09" db="EMBL/GenBank/DDBJ databases">
        <title>Genomics of the genus Arcobacter.</title>
        <authorList>
            <person name="Perez-Cataluna A."/>
            <person name="Figueras M.J."/>
            <person name="Salas-Masso N."/>
        </authorList>
    </citation>
    <scope>NUCLEOTIDE SEQUENCE [LARGE SCALE GENOMIC DNA]</scope>
    <source>
        <strain evidence="1 2">F156-34</strain>
    </source>
</reference>
<dbReference type="AlphaFoldDB" id="A0A4Q1B108"/>